<dbReference type="AlphaFoldDB" id="A0A3M6VF15"/>
<protein>
    <submittedName>
        <fullName evidence="6">Uncharacterized protein</fullName>
    </submittedName>
</protein>
<dbReference type="NCBIfam" id="TIGR00293">
    <property type="entry name" value="prefoldin subunit alpha"/>
    <property type="match status" value="1"/>
</dbReference>
<dbReference type="SUPFAM" id="SSF48452">
    <property type="entry name" value="TPR-like"/>
    <property type="match status" value="1"/>
</dbReference>
<proteinExistence type="predicted"/>
<dbReference type="SUPFAM" id="SSF46579">
    <property type="entry name" value="Prefoldin"/>
    <property type="match status" value="1"/>
</dbReference>
<evidence type="ECO:0000256" key="3">
    <source>
        <dbReference type="PROSITE-ProRule" id="PRU00339"/>
    </source>
</evidence>
<feature type="coiled-coil region" evidence="4">
    <location>
        <begin position="20"/>
        <end position="47"/>
    </location>
</feature>
<dbReference type="STRING" id="542832.A0A3M6VF15"/>
<gene>
    <name evidence="6" type="ORF">DD238_003459</name>
</gene>
<evidence type="ECO:0000256" key="5">
    <source>
        <dbReference type="SAM" id="MobiDB-lite"/>
    </source>
</evidence>
<dbReference type="Pfam" id="PF02996">
    <property type="entry name" value="Prefoldin"/>
    <property type="match status" value="1"/>
</dbReference>
<organism evidence="6 7">
    <name type="scientific">Peronospora effusa</name>
    <dbReference type="NCBI Taxonomy" id="542832"/>
    <lineage>
        <taxon>Eukaryota</taxon>
        <taxon>Sar</taxon>
        <taxon>Stramenopiles</taxon>
        <taxon>Oomycota</taxon>
        <taxon>Peronosporomycetes</taxon>
        <taxon>Peronosporales</taxon>
        <taxon>Peronosporaceae</taxon>
        <taxon>Peronospora</taxon>
    </lineage>
</organism>
<dbReference type="PROSITE" id="PS50005">
    <property type="entry name" value="TPR"/>
    <property type="match status" value="2"/>
</dbReference>
<dbReference type="InterPro" id="IPR009053">
    <property type="entry name" value="Prefoldin"/>
</dbReference>
<feature type="compositionally biased region" description="Basic and acidic residues" evidence="5">
    <location>
        <begin position="393"/>
        <end position="402"/>
    </location>
</feature>
<dbReference type="PANTHER" id="PTHR22904">
    <property type="entry name" value="TPR REPEAT CONTAINING PROTEIN"/>
    <property type="match status" value="1"/>
</dbReference>
<keyword evidence="7" id="KW-1185">Reference proteome</keyword>
<dbReference type="Gene3D" id="1.10.287.370">
    <property type="match status" value="1"/>
</dbReference>
<feature type="repeat" description="TPR" evidence="3">
    <location>
        <begin position="288"/>
        <end position="321"/>
    </location>
</feature>
<dbReference type="Gene3D" id="1.25.40.10">
    <property type="entry name" value="Tetratricopeptide repeat domain"/>
    <property type="match status" value="1"/>
</dbReference>
<feature type="compositionally biased region" description="Low complexity" evidence="5">
    <location>
        <begin position="364"/>
        <end position="390"/>
    </location>
</feature>
<dbReference type="Pfam" id="PF00515">
    <property type="entry name" value="TPR_1"/>
    <property type="match status" value="1"/>
</dbReference>
<dbReference type="VEuPathDB" id="FungiDB:DD237_003957"/>
<reference evidence="6 7" key="1">
    <citation type="submission" date="2018-06" db="EMBL/GenBank/DDBJ databases">
        <title>Comparative genomics of downy mildews reveals potential adaptations to biotrophy.</title>
        <authorList>
            <person name="Fletcher K."/>
            <person name="Klosterman S.J."/>
            <person name="Derevnina L."/>
            <person name="Martin F."/>
            <person name="Koike S."/>
            <person name="Reyes Chin-Wo S."/>
            <person name="Mou B."/>
            <person name="Michelmore R."/>
        </authorList>
    </citation>
    <scope>NUCLEOTIDE SEQUENCE [LARGE SCALE GENOMIC DNA]</scope>
    <source>
        <strain evidence="6 7">R14</strain>
    </source>
</reference>
<dbReference type="SMART" id="SM00028">
    <property type="entry name" value="TPR"/>
    <property type="match status" value="3"/>
</dbReference>
<dbReference type="GO" id="GO:0051879">
    <property type="term" value="F:Hsp90 protein binding"/>
    <property type="evidence" value="ECO:0007669"/>
    <property type="project" value="TreeGrafter"/>
</dbReference>
<dbReference type="Pfam" id="PF13431">
    <property type="entry name" value="TPR_17"/>
    <property type="match status" value="1"/>
</dbReference>
<keyword evidence="4" id="KW-0175">Coiled coil</keyword>
<sequence>MAALGMVAEAASTRLVQEHIDTIRDQVTELQDQVDRYNTVAETLMELPKKLQHKVMVPLGKRMMVPGQIVRSNEVLAHLGDEYFAWRSTHEAVEVIERKKKGLIKQIETQEETLCEFISKKTDVGSVAQLQTMYEDENIREIQETEEESELERVPRATEEDIKEYFEVEEEERLKQEQASWNWDDMMKRMESLEAQEAVGDSLNGEEVVKKEDDPEEAQAAMLKAKGNDAFARRRFQAAAQYYTQAIELDPTSYILYGNRAAAYHRLKKYQLALEDSDVAISLHEPWVKGHYRKACALVALEKFEEAAEAYERAIELCPTDDKLKEKAKQMRNKANAKASGSEHESVAPKPKSKPAVSIADPVSASSPPLALSASAASSSSFTSTPTAFSGSIKEREIKEKMTTPVSTTPVTTPEPRYSRFNGTNYAGQKVTLEPVGEAQPVKRVSRFKAARAARDSS</sequence>
<keyword evidence="1" id="KW-0677">Repeat</keyword>
<evidence type="ECO:0000256" key="1">
    <source>
        <dbReference type="ARBA" id="ARBA00022737"/>
    </source>
</evidence>
<dbReference type="InterPro" id="IPR019734">
    <property type="entry name" value="TPR_rpt"/>
</dbReference>
<feature type="compositionally biased region" description="Low complexity" evidence="5">
    <location>
        <begin position="403"/>
        <end position="416"/>
    </location>
</feature>
<comment type="caution">
    <text evidence="6">The sequence shown here is derived from an EMBL/GenBank/DDBJ whole genome shotgun (WGS) entry which is preliminary data.</text>
</comment>
<dbReference type="PANTHER" id="PTHR22904:SF523">
    <property type="entry name" value="STRESS-INDUCED-PHOSPHOPROTEIN 1"/>
    <property type="match status" value="1"/>
</dbReference>
<name>A0A3M6VF15_9STRA</name>
<accession>A0A3M6VF15</accession>
<dbReference type="EMBL" id="QLLG01000238">
    <property type="protein sequence ID" value="RMX65615.1"/>
    <property type="molecule type" value="Genomic_DNA"/>
</dbReference>
<feature type="region of interest" description="Disordered" evidence="5">
    <location>
        <begin position="326"/>
        <end position="426"/>
    </location>
</feature>
<dbReference type="InterPro" id="IPR011990">
    <property type="entry name" value="TPR-like_helical_dom_sf"/>
</dbReference>
<evidence type="ECO:0000313" key="6">
    <source>
        <dbReference type="EMBL" id="RMX65615.1"/>
    </source>
</evidence>
<evidence type="ECO:0000313" key="7">
    <source>
        <dbReference type="Proteomes" id="UP000282087"/>
    </source>
</evidence>
<feature type="repeat" description="TPR" evidence="3">
    <location>
        <begin position="220"/>
        <end position="253"/>
    </location>
</feature>
<keyword evidence="2 3" id="KW-0802">TPR repeat</keyword>
<evidence type="ECO:0000256" key="2">
    <source>
        <dbReference type="ARBA" id="ARBA00022803"/>
    </source>
</evidence>
<dbReference type="CDD" id="cd23159">
    <property type="entry name" value="Prefoldin_URI1"/>
    <property type="match status" value="1"/>
</dbReference>
<dbReference type="Proteomes" id="UP000282087">
    <property type="component" value="Unassembled WGS sequence"/>
</dbReference>
<dbReference type="InterPro" id="IPR004127">
    <property type="entry name" value="Prefoldin_subunit_alpha"/>
</dbReference>
<evidence type="ECO:0000256" key="4">
    <source>
        <dbReference type="SAM" id="Coils"/>
    </source>
</evidence>